<keyword evidence="5" id="KW-0811">Translocation</keyword>
<dbReference type="GO" id="GO:0051028">
    <property type="term" value="P:mRNA transport"/>
    <property type="evidence" value="ECO:0007669"/>
    <property type="project" value="UniProtKB-KW"/>
</dbReference>
<comment type="caution">
    <text evidence="9">The sequence shown here is derived from an EMBL/GenBank/DDBJ whole genome shotgun (WGS) entry which is preliminary data.</text>
</comment>
<dbReference type="EMBL" id="JAOPGA020001148">
    <property type="protein sequence ID" value="KAL0485552.1"/>
    <property type="molecule type" value="Genomic_DNA"/>
</dbReference>
<evidence type="ECO:0000313" key="10">
    <source>
        <dbReference type="Proteomes" id="UP001431209"/>
    </source>
</evidence>
<gene>
    <name evidence="9" type="ORF">AKO1_003147</name>
</gene>
<dbReference type="Proteomes" id="UP001431209">
    <property type="component" value="Unassembled WGS sequence"/>
</dbReference>
<evidence type="ECO:0000256" key="5">
    <source>
        <dbReference type="ARBA" id="ARBA00023010"/>
    </source>
</evidence>
<comment type="subcellular location">
    <subcellularLocation>
        <location evidence="1">Nucleus</location>
        <location evidence="1">Nuclear pore complex</location>
    </subcellularLocation>
</comment>
<keyword evidence="10" id="KW-1185">Reference proteome</keyword>
<feature type="region of interest" description="Disordered" evidence="8">
    <location>
        <begin position="298"/>
        <end position="476"/>
    </location>
</feature>
<dbReference type="PANTHER" id="PTHR13437:SF2">
    <property type="entry name" value="NUCLEOPORIN P58_P45"/>
    <property type="match status" value="1"/>
</dbReference>
<evidence type="ECO:0000256" key="4">
    <source>
        <dbReference type="ARBA" id="ARBA00022927"/>
    </source>
</evidence>
<dbReference type="Gene3D" id="6.10.140.1350">
    <property type="match status" value="1"/>
</dbReference>
<dbReference type="GO" id="GO:0005643">
    <property type="term" value="C:nuclear pore"/>
    <property type="evidence" value="ECO:0007669"/>
    <property type="project" value="UniProtKB-SubCell"/>
</dbReference>
<evidence type="ECO:0000256" key="1">
    <source>
        <dbReference type="ARBA" id="ARBA00004567"/>
    </source>
</evidence>
<keyword evidence="6" id="KW-0906">Nuclear pore complex</keyword>
<sequence>MSFTFGNTNTSQTSAPFSFGNFGGFGNQTNTQTQPNLQQNANYQNVDFRTVFESLPEALQQQYEQFDSIKRQNRRELADLVDNKPTSTNLDTIKKDLTKLERKYASVLYNLKRDIDAVGKISNQVKEEAQNIESIQTNFGKIRSTHFLGDMNYRSMYFHRVAKNLDSRMQELWHQIEELGATLSRNELERMNSPGLGNSFFINRHSTSKVLQETLKSQQELLLSISAQVATLHEQANDLRENFQKFFTSSYNLNHIFEASKPTSATTEEDIFSTDRIKKMLGNGSRLTIKQNIIIPGMQPENTQQPQPAQNNPSQPVQSGFSFGTQNNNNNNNTSGFNFGTQNNNTSSSSGFNFGTSTTPSTTTTAPSTSGFSFGTPSTNNTSTTTASTSTGGFNFGAQPTTTGTTPSGGFSFGTTATTPTAANTAPPVTSTQPFGFGGFGTTATATTPVSNLDSGRSEHSAPNLSNPPTKRRNVK</sequence>
<organism evidence="9 10">
    <name type="scientific">Acrasis kona</name>
    <dbReference type="NCBI Taxonomy" id="1008807"/>
    <lineage>
        <taxon>Eukaryota</taxon>
        <taxon>Discoba</taxon>
        <taxon>Heterolobosea</taxon>
        <taxon>Tetramitia</taxon>
        <taxon>Eutetramitia</taxon>
        <taxon>Acrasidae</taxon>
        <taxon>Acrasis</taxon>
    </lineage>
</organism>
<feature type="compositionally biased region" description="Polar residues" evidence="8">
    <location>
        <begin position="449"/>
        <end position="469"/>
    </location>
</feature>
<dbReference type="GO" id="GO:0008139">
    <property type="term" value="F:nuclear localization sequence binding"/>
    <property type="evidence" value="ECO:0007669"/>
    <property type="project" value="InterPro"/>
</dbReference>
<feature type="compositionally biased region" description="Low complexity" evidence="8">
    <location>
        <begin position="299"/>
        <end position="432"/>
    </location>
</feature>
<accession>A0AAW2Z6U9</accession>
<evidence type="ECO:0000256" key="6">
    <source>
        <dbReference type="ARBA" id="ARBA00023132"/>
    </source>
</evidence>
<dbReference type="PANTHER" id="PTHR13437">
    <property type="entry name" value="NUCLEOPORIN P58/P45 NUCLEOPORIN-LIKE PROTEIN 1"/>
    <property type="match status" value="1"/>
</dbReference>
<keyword evidence="4" id="KW-0653">Protein transport</keyword>
<evidence type="ECO:0000256" key="7">
    <source>
        <dbReference type="ARBA" id="ARBA00023242"/>
    </source>
</evidence>
<dbReference type="AlphaFoldDB" id="A0AAW2Z6U9"/>
<name>A0AAW2Z6U9_9EUKA</name>
<evidence type="ECO:0000313" key="9">
    <source>
        <dbReference type="EMBL" id="KAL0485552.1"/>
    </source>
</evidence>
<keyword evidence="3" id="KW-0509">mRNA transport</keyword>
<dbReference type="InterPro" id="IPR024882">
    <property type="entry name" value="NUP58/p45/49"/>
</dbReference>
<reference evidence="9 10" key="1">
    <citation type="submission" date="2024-03" db="EMBL/GenBank/DDBJ databases">
        <title>The Acrasis kona genome and developmental transcriptomes reveal deep origins of eukaryotic multicellular pathways.</title>
        <authorList>
            <person name="Sheikh S."/>
            <person name="Fu C.-J."/>
            <person name="Brown M.W."/>
            <person name="Baldauf S.L."/>
        </authorList>
    </citation>
    <scope>NUCLEOTIDE SEQUENCE [LARGE SCALE GENOMIC DNA]</scope>
    <source>
        <strain evidence="9 10">ATCC MYA-3509</strain>
    </source>
</reference>
<proteinExistence type="predicted"/>
<evidence type="ECO:0000256" key="2">
    <source>
        <dbReference type="ARBA" id="ARBA00022448"/>
    </source>
</evidence>
<dbReference type="GO" id="GO:0017056">
    <property type="term" value="F:structural constituent of nuclear pore"/>
    <property type="evidence" value="ECO:0007669"/>
    <property type="project" value="InterPro"/>
</dbReference>
<protein>
    <submittedName>
        <fullName evidence="9">Nucleoporin p58/p45</fullName>
    </submittedName>
</protein>
<keyword evidence="7" id="KW-0539">Nucleus</keyword>
<evidence type="ECO:0000256" key="8">
    <source>
        <dbReference type="SAM" id="MobiDB-lite"/>
    </source>
</evidence>
<keyword evidence="2" id="KW-0813">Transport</keyword>
<evidence type="ECO:0000256" key="3">
    <source>
        <dbReference type="ARBA" id="ARBA00022816"/>
    </source>
</evidence>
<dbReference type="GO" id="GO:0015031">
    <property type="term" value="P:protein transport"/>
    <property type="evidence" value="ECO:0007669"/>
    <property type="project" value="UniProtKB-KW"/>
</dbReference>